<reference evidence="1" key="1">
    <citation type="submission" date="2020-03" db="EMBL/GenBank/DDBJ databases">
        <title>The deep terrestrial virosphere.</title>
        <authorList>
            <person name="Holmfeldt K."/>
            <person name="Nilsson E."/>
            <person name="Simone D."/>
            <person name="Lopez-Fernandez M."/>
            <person name="Wu X."/>
            <person name="de Brujin I."/>
            <person name="Lundin D."/>
            <person name="Andersson A."/>
            <person name="Bertilsson S."/>
            <person name="Dopson M."/>
        </authorList>
    </citation>
    <scope>NUCLEOTIDE SEQUENCE</scope>
    <source>
        <strain evidence="1">MM415B05855</strain>
    </source>
</reference>
<evidence type="ECO:0000313" key="1">
    <source>
        <dbReference type="EMBL" id="QJA97919.1"/>
    </source>
</evidence>
<accession>A0A6M3LUZ9</accession>
<protein>
    <submittedName>
        <fullName evidence="1">Uncharacterized protein</fullName>
    </submittedName>
</protein>
<sequence length="54" mass="6428">MSHPIARMRLLRMYGASARALSNMRRMNARYGGRLLTEEEFWEELAMINRQKGR</sequence>
<name>A0A6M3LUZ9_9ZZZZ</name>
<dbReference type="AlphaFoldDB" id="A0A6M3LUZ9"/>
<proteinExistence type="predicted"/>
<dbReference type="EMBL" id="MT143536">
    <property type="protein sequence ID" value="QJA97919.1"/>
    <property type="molecule type" value="Genomic_DNA"/>
</dbReference>
<gene>
    <name evidence="1" type="ORF">MM415B05855_0010</name>
</gene>
<organism evidence="1">
    <name type="scientific">viral metagenome</name>
    <dbReference type="NCBI Taxonomy" id="1070528"/>
    <lineage>
        <taxon>unclassified sequences</taxon>
        <taxon>metagenomes</taxon>
        <taxon>organismal metagenomes</taxon>
    </lineage>
</organism>